<evidence type="ECO:0000313" key="3">
    <source>
        <dbReference type="Proteomes" id="UP000199287"/>
    </source>
</evidence>
<proteinExistence type="predicted"/>
<name>A0A1I3ATY4_9FIRM</name>
<evidence type="ECO:0000256" key="1">
    <source>
        <dbReference type="SAM" id="Phobius"/>
    </source>
</evidence>
<keyword evidence="1" id="KW-0472">Membrane</keyword>
<keyword evidence="3" id="KW-1185">Reference proteome</keyword>
<dbReference type="AlphaFoldDB" id="A0A1I3ATY4"/>
<gene>
    <name evidence="2" type="ORF">SAMN05192551_101405</name>
</gene>
<organism evidence="2 3">
    <name type="scientific">Tindallia magadiensis</name>
    <dbReference type="NCBI Taxonomy" id="69895"/>
    <lineage>
        <taxon>Bacteria</taxon>
        <taxon>Bacillati</taxon>
        <taxon>Bacillota</taxon>
        <taxon>Clostridia</taxon>
        <taxon>Peptostreptococcales</taxon>
        <taxon>Tindalliaceae</taxon>
        <taxon>Tindallia</taxon>
    </lineage>
</organism>
<accession>A0A1I3ATY4</accession>
<protein>
    <recommendedName>
        <fullName evidence="4">DUF948 domain-containing protein</fullName>
    </recommendedName>
</protein>
<sequence>MGATVTVGELLIVLIALLGVGALVYLLMALIKINDALKNIQTVVYKNEKHIDESLERIPRVLENVEGITAHVNQSMEHVQSTVENVTEMTDYVTDVVQGINEEVVEPVKDLFKILMMIQSIFSGNKNKKKWF</sequence>
<keyword evidence="1" id="KW-0812">Transmembrane</keyword>
<keyword evidence="1" id="KW-1133">Transmembrane helix</keyword>
<dbReference type="EMBL" id="FOQA01000001">
    <property type="protein sequence ID" value="SFH53464.1"/>
    <property type="molecule type" value="Genomic_DNA"/>
</dbReference>
<dbReference type="RefSeq" id="WP_093369104.1">
    <property type="nucleotide sequence ID" value="NZ_FOQA01000001.1"/>
</dbReference>
<feature type="transmembrane region" description="Helical" evidence="1">
    <location>
        <begin position="12"/>
        <end position="31"/>
    </location>
</feature>
<dbReference type="OrthoDB" id="1957126at2"/>
<dbReference type="STRING" id="69895.SAMN05192551_101405"/>
<reference evidence="3" key="1">
    <citation type="submission" date="2016-10" db="EMBL/GenBank/DDBJ databases">
        <authorList>
            <person name="Varghese N."/>
            <person name="Submissions S."/>
        </authorList>
    </citation>
    <scope>NUCLEOTIDE SEQUENCE [LARGE SCALE GENOMIC DNA]</scope>
    <source>
        <strain evidence="3">Z-7934</strain>
    </source>
</reference>
<evidence type="ECO:0000313" key="2">
    <source>
        <dbReference type="EMBL" id="SFH53464.1"/>
    </source>
</evidence>
<dbReference type="Gene3D" id="1.20.1480.30">
    <property type="entry name" value="Designed four-helix bundle protein"/>
    <property type="match status" value="1"/>
</dbReference>
<evidence type="ECO:0008006" key="4">
    <source>
        <dbReference type="Google" id="ProtNLM"/>
    </source>
</evidence>
<dbReference type="Proteomes" id="UP000199287">
    <property type="component" value="Unassembled WGS sequence"/>
</dbReference>